<keyword evidence="1" id="KW-0175">Coiled coil</keyword>
<name>A0A7W8P823_9BURK</name>
<organism evidence="2 3">
    <name type="scientific">Paraburkholderia youngii</name>
    <dbReference type="NCBI Taxonomy" id="2782701"/>
    <lineage>
        <taxon>Bacteria</taxon>
        <taxon>Pseudomonadati</taxon>
        <taxon>Pseudomonadota</taxon>
        <taxon>Betaproteobacteria</taxon>
        <taxon>Burkholderiales</taxon>
        <taxon>Burkholderiaceae</taxon>
        <taxon>Paraburkholderia</taxon>
    </lineage>
</organism>
<sequence>MSCQATGDDNDSVSLESRYRDLQRDIEAAHRNIDEISNDGYYTGPEEGLRVVDWRAWRAAKIALTLARDYRSHYAMSRVYPSPRELAIENEIFDRAAADE</sequence>
<dbReference type="RefSeq" id="WP_184229039.1">
    <property type="nucleotide sequence ID" value="NZ_JACHDE010000048.1"/>
</dbReference>
<proteinExistence type="predicted"/>
<gene>
    <name evidence="2" type="ORF">HDG41_007999</name>
</gene>
<feature type="coiled-coil region" evidence="1">
    <location>
        <begin position="12"/>
        <end position="39"/>
    </location>
</feature>
<protein>
    <submittedName>
        <fullName evidence="2">Uncharacterized protein</fullName>
    </submittedName>
</protein>
<comment type="caution">
    <text evidence="2">The sequence shown here is derived from an EMBL/GenBank/DDBJ whole genome shotgun (WGS) entry which is preliminary data.</text>
</comment>
<dbReference type="AlphaFoldDB" id="A0A7W8P823"/>
<accession>A0A7W8P823</accession>
<evidence type="ECO:0000313" key="2">
    <source>
        <dbReference type="EMBL" id="MBB5405900.1"/>
    </source>
</evidence>
<evidence type="ECO:0000313" key="3">
    <source>
        <dbReference type="Proteomes" id="UP000592820"/>
    </source>
</evidence>
<evidence type="ECO:0000256" key="1">
    <source>
        <dbReference type="SAM" id="Coils"/>
    </source>
</evidence>
<reference evidence="2 3" key="1">
    <citation type="submission" date="2020-08" db="EMBL/GenBank/DDBJ databases">
        <title>Genomic Encyclopedia of Type Strains, Phase IV (KMG-V): Genome sequencing to study the core and pangenomes of soil and plant-associated prokaryotes.</title>
        <authorList>
            <person name="Whitman W."/>
        </authorList>
    </citation>
    <scope>NUCLEOTIDE SEQUENCE [LARGE SCALE GENOMIC DNA]</scope>
    <source>
        <strain evidence="2 3">JPY162</strain>
    </source>
</reference>
<dbReference type="Proteomes" id="UP000592820">
    <property type="component" value="Unassembled WGS sequence"/>
</dbReference>
<dbReference type="EMBL" id="JACHDE010000048">
    <property type="protein sequence ID" value="MBB5405900.1"/>
    <property type="molecule type" value="Genomic_DNA"/>
</dbReference>